<keyword evidence="2" id="KW-1185">Reference proteome</keyword>
<protein>
    <submittedName>
        <fullName evidence="1">Uncharacterized protein</fullName>
    </submittedName>
</protein>
<comment type="caution">
    <text evidence="1">The sequence shown here is derived from an EMBL/GenBank/DDBJ whole genome shotgun (WGS) entry which is preliminary data.</text>
</comment>
<dbReference type="AlphaFoldDB" id="A0A9D4X8E8"/>
<gene>
    <name evidence="1" type="ORF">KIW84_040332</name>
</gene>
<proteinExistence type="predicted"/>
<dbReference type="Proteomes" id="UP001058974">
    <property type="component" value="Chromosome 4"/>
</dbReference>
<dbReference type="Gramene" id="Psat04G0033200-T1">
    <property type="protein sequence ID" value="KAI5414825.1"/>
    <property type="gene ID" value="KIW84_040332"/>
</dbReference>
<accession>A0A9D4X8E8</accession>
<evidence type="ECO:0000313" key="1">
    <source>
        <dbReference type="EMBL" id="KAI5414825.1"/>
    </source>
</evidence>
<name>A0A9D4X8E8_PEA</name>
<dbReference type="EMBL" id="JAMSHJ010000004">
    <property type="protein sequence ID" value="KAI5414825.1"/>
    <property type="molecule type" value="Genomic_DNA"/>
</dbReference>
<evidence type="ECO:0000313" key="2">
    <source>
        <dbReference type="Proteomes" id="UP001058974"/>
    </source>
</evidence>
<organism evidence="1 2">
    <name type="scientific">Pisum sativum</name>
    <name type="common">Garden pea</name>
    <name type="synonym">Lathyrus oleraceus</name>
    <dbReference type="NCBI Taxonomy" id="3888"/>
    <lineage>
        <taxon>Eukaryota</taxon>
        <taxon>Viridiplantae</taxon>
        <taxon>Streptophyta</taxon>
        <taxon>Embryophyta</taxon>
        <taxon>Tracheophyta</taxon>
        <taxon>Spermatophyta</taxon>
        <taxon>Magnoliopsida</taxon>
        <taxon>eudicotyledons</taxon>
        <taxon>Gunneridae</taxon>
        <taxon>Pentapetalae</taxon>
        <taxon>rosids</taxon>
        <taxon>fabids</taxon>
        <taxon>Fabales</taxon>
        <taxon>Fabaceae</taxon>
        <taxon>Papilionoideae</taxon>
        <taxon>50 kb inversion clade</taxon>
        <taxon>NPAAA clade</taxon>
        <taxon>Hologalegina</taxon>
        <taxon>IRL clade</taxon>
        <taxon>Fabeae</taxon>
        <taxon>Lathyrus</taxon>
    </lineage>
</organism>
<reference evidence="1 2" key="1">
    <citation type="journal article" date="2022" name="Nat. Genet.">
        <title>Improved pea reference genome and pan-genome highlight genomic features and evolutionary characteristics.</title>
        <authorList>
            <person name="Yang T."/>
            <person name="Liu R."/>
            <person name="Luo Y."/>
            <person name="Hu S."/>
            <person name="Wang D."/>
            <person name="Wang C."/>
            <person name="Pandey M.K."/>
            <person name="Ge S."/>
            <person name="Xu Q."/>
            <person name="Li N."/>
            <person name="Li G."/>
            <person name="Huang Y."/>
            <person name="Saxena R.K."/>
            <person name="Ji Y."/>
            <person name="Li M."/>
            <person name="Yan X."/>
            <person name="He Y."/>
            <person name="Liu Y."/>
            <person name="Wang X."/>
            <person name="Xiang C."/>
            <person name="Varshney R.K."/>
            <person name="Ding H."/>
            <person name="Gao S."/>
            <person name="Zong X."/>
        </authorList>
    </citation>
    <scope>NUCLEOTIDE SEQUENCE [LARGE SCALE GENOMIC DNA]</scope>
    <source>
        <strain evidence="1 2">cv. Zhongwan 6</strain>
    </source>
</reference>
<sequence length="89" mass="10075">MLRTSQAFQLYITPKKPFRLLLSWLQGKTERTVGAGNTFTDVENVTHTRLCVDRAITPEGSILGKTARWSYVISNAESIKSWISTDNEK</sequence>